<comment type="caution">
    <text evidence="3">The sequence shown here is derived from an EMBL/GenBank/DDBJ whole genome shotgun (WGS) entry which is preliminary data.</text>
</comment>
<dbReference type="RefSeq" id="WP_022604058.1">
    <property type="nucleotide sequence ID" value="NZ_ASSJ01000004.1"/>
</dbReference>
<dbReference type="InterPro" id="IPR032192">
    <property type="entry name" value="GUN4_N"/>
</dbReference>
<dbReference type="AlphaFoldDB" id="U5DMU8"/>
<dbReference type="PANTHER" id="PTHR34800">
    <property type="entry name" value="TETRAPYRROLE-BINDING PROTEIN, CHLOROPLASTIC"/>
    <property type="match status" value="1"/>
</dbReference>
<dbReference type="Gene3D" id="1.25.40.620">
    <property type="match status" value="1"/>
</dbReference>
<dbReference type="STRING" id="582515.KR51_00003070"/>
<feature type="domain" description="GUN4-like" evidence="1">
    <location>
        <begin position="98"/>
        <end position="234"/>
    </location>
</feature>
<protein>
    <submittedName>
        <fullName evidence="3">GUN4 domain protein</fullName>
    </submittedName>
</protein>
<dbReference type="InterPro" id="IPR037215">
    <property type="entry name" value="GUN4-like_sf"/>
</dbReference>
<dbReference type="SUPFAM" id="SSF140869">
    <property type="entry name" value="GUN4-like"/>
    <property type="match status" value="1"/>
</dbReference>
<dbReference type="InParanoid" id="U5DMU8"/>
<dbReference type="PANTHER" id="PTHR34800:SF1">
    <property type="entry name" value="TETRAPYRROLE-BINDING PROTEIN, CHLOROPLASTIC"/>
    <property type="match status" value="1"/>
</dbReference>
<dbReference type="Proteomes" id="UP000016960">
    <property type="component" value="Unassembled WGS sequence"/>
</dbReference>
<dbReference type="GO" id="GO:0046906">
    <property type="term" value="F:tetrapyrrole binding"/>
    <property type="evidence" value="ECO:0007669"/>
    <property type="project" value="TreeGrafter"/>
</dbReference>
<evidence type="ECO:0000259" key="2">
    <source>
        <dbReference type="Pfam" id="PF16416"/>
    </source>
</evidence>
<evidence type="ECO:0000313" key="3">
    <source>
        <dbReference type="EMBL" id="ERN42996.1"/>
    </source>
</evidence>
<dbReference type="Gene3D" id="1.10.10.1770">
    <property type="entry name" value="Gun4-like"/>
    <property type="match status" value="1"/>
</dbReference>
<dbReference type="Pfam" id="PF05419">
    <property type="entry name" value="GUN4"/>
    <property type="match status" value="1"/>
</dbReference>
<dbReference type="Pfam" id="PF16416">
    <property type="entry name" value="GUN4_N"/>
    <property type="match status" value="1"/>
</dbReference>
<accession>U5DMU8</accession>
<organism evidence="3 4">
    <name type="scientific">Rubidibacter lacunae KORDI 51-2</name>
    <dbReference type="NCBI Taxonomy" id="582515"/>
    <lineage>
        <taxon>Bacteria</taxon>
        <taxon>Bacillati</taxon>
        <taxon>Cyanobacteriota</taxon>
        <taxon>Cyanophyceae</taxon>
        <taxon>Oscillatoriophycideae</taxon>
        <taxon>Chroococcales</taxon>
        <taxon>Aphanothecaceae</taxon>
        <taxon>Rubidibacter</taxon>
    </lineage>
</organism>
<reference evidence="3 4" key="1">
    <citation type="submission" date="2013-05" db="EMBL/GenBank/DDBJ databases">
        <title>Draft genome sequence of Rubidibacter lacunae KORDI 51-2.</title>
        <authorList>
            <person name="Choi D.H."/>
            <person name="Noh J.H."/>
            <person name="Kwon K.-K."/>
            <person name="Lee J.-H."/>
            <person name="Ryu J.-Y."/>
        </authorList>
    </citation>
    <scope>NUCLEOTIDE SEQUENCE [LARGE SCALE GENOMIC DNA]</scope>
    <source>
        <strain evidence="3 4">KORDI 51-2</strain>
    </source>
</reference>
<dbReference type="EMBL" id="ASSJ01000004">
    <property type="protein sequence ID" value="ERN42996.1"/>
    <property type="molecule type" value="Genomic_DNA"/>
</dbReference>
<name>U5DMU8_9CHRO</name>
<dbReference type="InterPro" id="IPR016024">
    <property type="entry name" value="ARM-type_fold"/>
</dbReference>
<dbReference type="CDD" id="cd16383">
    <property type="entry name" value="GUN4"/>
    <property type="match status" value="1"/>
</dbReference>
<proteinExistence type="predicted"/>
<evidence type="ECO:0000259" key="1">
    <source>
        <dbReference type="Pfam" id="PF05419"/>
    </source>
</evidence>
<keyword evidence="4" id="KW-1185">Reference proteome</keyword>
<dbReference type="SUPFAM" id="SSF48371">
    <property type="entry name" value="ARM repeat"/>
    <property type="match status" value="1"/>
</dbReference>
<dbReference type="OrthoDB" id="7915178at2"/>
<sequence length="237" mass="26400">MSQHDLASAAGTDSDTELSGLRCLLFDAAIKDQLTAIDRLAALGDRGIALLQEFCLHDNGPGGGKAHQVLCAVASPAIRAFLSEKLPQGVVPPITQGAIDYQPVIDALVARDYQYADRLTLQALCQLVGPDTSKRQWLYFTEVENLPVADLRTLDRLWIAYSEGKFGFSVQQQLWLSVGQNFEKLWPRIGWKQENVWTRYPDEFVWDTSAPRGHLPLSNQLRGVRPFAALMAHPAWE</sequence>
<dbReference type="GO" id="GO:0030288">
    <property type="term" value="C:outer membrane-bounded periplasmic space"/>
    <property type="evidence" value="ECO:0007669"/>
    <property type="project" value="TreeGrafter"/>
</dbReference>
<gene>
    <name evidence="3" type="ORF">KR51_00003070</name>
</gene>
<dbReference type="InterPro" id="IPR008629">
    <property type="entry name" value="GUN4-like"/>
</dbReference>
<evidence type="ECO:0000313" key="4">
    <source>
        <dbReference type="Proteomes" id="UP000016960"/>
    </source>
</evidence>
<dbReference type="eggNOG" id="COG1196">
    <property type="taxonomic scope" value="Bacteria"/>
</dbReference>
<feature type="domain" description="GUN4 N-terminal ARM-like repeat" evidence="2">
    <location>
        <begin position="13"/>
        <end position="87"/>
    </location>
</feature>